<dbReference type="EMBL" id="VZPX01000004">
    <property type="protein sequence ID" value="KAB0482345.1"/>
    <property type="molecule type" value="Genomic_DNA"/>
</dbReference>
<organism evidence="1 2">
    <name type="scientific">Vibrio chagasii</name>
    <dbReference type="NCBI Taxonomy" id="170679"/>
    <lineage>
        <taxon>Bacteria</taxon>
        <taxon>Pseudomonadati</taxon>
        <taxon>Pseudomonadota</taxon>
        <taxon>Gammaproteobacteria</taxon>
        <taxon>Vibrionales</taxon>
        <taxon>Vibrionaceae</taxon>
        <taxon>Vibrio</taxon>
    </lineage>
</organism>
<proteinExistence type="predicted"/>
<dbReference type="RefSeq" id="WP_137406678.1">
    <property type="nucleotide sequence ID" value="NZ_AP025467.1"/>
</dbReference>
<protein>
    <submittedName>
        <fullName evidence="1">Uncharacterized protein</fullName>
    </submittedName>
</protein>
<evidence type="ECO:0000313" key="1">
    <source>
        <dbReference type="EMBL" id="KAB0482345.1"/>
    </source>
</evidence>
<evidence type="ECO:0000313" key="2">
    <source>
        <dbReference type="Proteomes" id="UP000423756"/>
    </source>
</evidence>
<name>A0A7V7NWS6_9VIBR</name>
<gene>
    <name evidence="1" type="ORF">F7Q91_02780</name>
</gene>
<dbReference type="AlphaFoldDB" id="A0A7V7NWS6"/>
<reference evidence="1 2" key="1">
    <citation type="submission" date="2019-09" db="EMBL/GenBank/DDBJ databases">
        <title>Draft genome sequences of 48 bacterial type strains from the CCUG.</title>
        <authorList>
            <person name="Tunovic T."/>
            <person name="Pineiro-Iglesias B."/>
            <person name="Unosson C."/>
            <person name="Inganas E."/>
            <person name="Ohlen M."/>
            <person name="Cardew S."/>
            <person name="Jensie-Markopoulos S."/>
            <person name="Salva-Serra F."/>
            <person name="Jaen-Luchoro D."/>
            <person name="Karlsson R."/>
            <person name="Svensson-Stadler L."/>
            <person name="Chun J."/>
            <person name="Moore E."/>
        </authorList>
    </citation>
    <scope>NUCLEOTIDE SEQUENCE [LARGE SCALE GENOMIC DNA]</scope>
    <source>
        <strain evidence="1 2">CCUG 48643</strain>
    </source>
</reference>
<comment type="caution">
    <text evidence="1">The sequence shown here is derived from an EMBL/GenBank/DDBJ whole genome shotgun (WGS) entry which is preliminary data.</text>
</comment>
<sequence>MKNFEEILNTSGFALKVLDVLVREFGELPDFGCLAGGAVSSAVFECLGLPIKPRYADLDVFFRDVHSNRVFRKLHEEKIISLIEAEMSRSGVTSVGQVMSPCGSLSGKMETATSKAVNKGAYQIKDSFKVGKYNLISYCLNDSDSGDLSKVIVDGFDLNCTQVAIRNTTLTFTTDFIDFLYSMTIKCTSFTTPCRSVLRMLNKTQQLQVAVCDRSIELLLESIKSTQYINNTSAFAKLAAHDQTQLLQFLTFQEKELVKSSINLSAFDLKLTPRSVKVIDNGKSFTKCYFQFETIRSAKVSIESQIVELLLENRVENHVGVSLSFAMTFMNLLFKQSLKRPKANAVVLQVLRGLDAIQIRTINAVLGYTSSFKIPIANAPKLTNLINLLHEHDLTSPEFNNVDELSIYTRNLKWIHKHKIHLINSISQQDCFYSIYLAKHLKQLPLAHCQQIVSKVETNKFSLMEQHKVPAQLDHVLANVDLGGLSCSEILTEKELFLLGVQQKHCVGGYFRHIQKGSIILKLQGKGNRPNDVSTVYLFWREKDNSLVIKEHKTYRNLHPKECHRIAAEQIVNYVASRIVEIEQKENEAMFNDAMNSIPIEVYEQLETPDNEPNYYIEESIIAA</sequence>
<dbReference type="GeneID" id="77344767"/>
<dbReference type="Proteomes" id="UP000423756">
    <property type="component" value="Unassembled WGS sequence"/>
</dbReference>
<accession>A0A7V7NWS6</accession>